<comment type="caution">
    <text evidence="1">The sequence shown here is derived from an EMBL/GenBank/DDBJ whole genome shotgun (WGS) entry which is preliminary data.</text>
</comment>
<proteinExistence type="predicted"/>
<reference evidence="1 2" key="1">
    <citation type="submission" date="2024-02" db="EMBL/GenBank/DDBJ databases">
        <title>FIRST GENOME SEQUENCES OF Leishmania (Viannia) shawi, Leishmania (Viannia) lindenbergi AND Leishmania (Viannia) utingensis.</title>
        <authorList>
            <person name="Resadore F."/>
            <person name="Custodio M.G.F."/>
            <person name="Boite M.C."/>
            <person name="Cupolillo E."/>
            <person name="Ferreira G.E.M."/>
        </authorList>
    </citation>
    <scope>NUCLEOTIDE SEQUENCE [LARGE SCALE GENOMIC DNA]</scope>
    <source>
        <strain evidence="1 2">MCEB/BR/1984/M8408</strain>
    </source>
</reference>
<organism evidence="1 2">
    <name type="scientific">Leishmania shawi</name>
    <dbReference type="NCBI Taxonomy" id="5680"/>
    <lineage>
        <taxon>Eukaryota</taxon>
        <taxon>Discoba</taxon>
        <taxon>Euglenozoa</taxon>
        <taxon>Kinetoplastea</taxon>
        <taxon>Metakinetoplastina</taxon>
        <taxon>Trypanosomatida</taxon>
        <taxon>Trypanosomatidae</taxon>
        <taxon>Leishmaniinae</taxon>
        <taxon>Leishmania</taxon>
        <taxon>Leishmania guyanensis species complex</taxon>
    </lineage>
</organism>
<evidence type="ECO:0000313" key="2">
    <source>
        <dbReference type="Proteomes" id="UP001443563"/>
    </source>
</evidence>
<accession>A0ABR3EGU0</accession>
<dbReference type="Proteomes" id="UP001443563">
    <property type="component" value="Unassembled WGS sequence"/>
</dbReference>
<gene>
    <name evidence="1" type="ORF">Q4I29_000344</name>
</gene>
<protein>
    <recommendedName>
        <fullName evidence="3">Phosphoglycan beta 1,3 galactosyltransferase</fullName>
    </recommendedName>
</protein>
<name>A0ABR3EGU0_9TRYP</name>
<keyword evidence="2" id="KW-1185">Reference proteome</keyword>
<feature type="non-terminal residue" evidence="1">
    <location>
        <position position="352"/>
    </location>
</feature>
<sequence length="352" mass="37780">MSGVTSPLVVKRRTNALRGSATWDMTMVPPLATEGSGESYASVGQGPLSNISPIADNISSPHLSDSHSHDFSACGISTSSPTSRLRHSCLSLKLPLGKLLGSGACRVVHRFVSALALLLLLYVLTATQFLENASLTRVENALDHLVNLQDPERGPWSVLVQHEDALQRLNFTHQQRCRVGSMLCDPLVVGAAFLPSWTLHVVEEDCADCTDQQTYASAVEGVVLQARHAVFATSAAPLGRVGPMLLAMASVTDDVDVRAELPQWEWLRHVHGSGFPAVGGGAGVSAPPRAPYLAVMGIPSTDQRPRAALREAQRKTWLAYQEVARRDNHFTGALLALYVFAAAEPMVPVDLA</sequence>
<dbReference type="EMBL" id="JBAMZM010000001">
    <property type="protein sequence ID" value="KAL0514452.1"/>
    <property type="molecule type" value="Genomic_DNA"/>
</dbReference>
<evidence type="ECO:0000313" key="1">
    <source>
        <dbReference type="EMBL" id="KAL0514452.1"/>
    </source>
</evidence>
<evidence type="ECO:0008006" key="3">
    <source>
        <dbReference type="Google" id="ProtNLM"/>
    </source>
</evidence>